<accession>D3BAF2</accession>
<dbReference type="AlphaFoldDB" id="D3BAF2"/>
<feature type="compositionally biased region" description="Low complexity" evidence="1">
    <location>
        <begin position="1204"/>
        <end position="1229"/>
    </location>
</feature>
<keyword evidence="3" id="KW-1185">Reference proteome</keyword>
<feature type="region of interest" description="Disordered" evidence="1">
    <location>
        <begin position="112"/>
        <end position="149"/>
    </location>
</feature>
<name>D3BAF2_HETP5</name>
<gene>
    <name evidence="2" type="primary">CRTF</name>
    <name evidence="2" type="ORF">PPL_05528</name>
</gene>
<feature type="region of interest" description="Disordered" evidence="1">
    <location>
        <begin position="1040"/>
        <end position="1069"/>
    </location>
</feature>
<feature type="compositionally biased region" description="Basic and acidic residues" evidence="1">
    <location>
        <begin position="1237"/>
        <end position="1255"/>
    </location>
</feature>
<feature type="compositionally biased region" description="Low complexity" evidence="1">
    <location>
        <begin position="1048"/>
        <end position="1065"/>
    </location>
</feature>
<evidence type="ECO:0000313" key="2">
    <source>
        <dbReference type="EMBL" id="EFA81539.1"/>
    </source>
</evidence>
<feature type="region of interest" description="Disordered" evidence="1">
    <location>
        <begin position="1199"/>
        <end position="1261"/>
    </location>
</feature>
<comment type="caution">
    <text evidence="2">The sequence shown here is derived from an EMBL/GenBank/DDBJ whole genome shotgun (WGS) entry which is preliminary data.</text>
</comment>
<feature type="region of interest" description="Disordered" evidence="1">
    <location>
        <begin position="741"/>
        <end position="804"/>
    </location>
</feature>
<dbReference type="InParanoid" id="D3BAF2"/>
<evidence type="ECO:0000256" key="1">
    <source>
        <dbReference type="SAM" id="MobiDB-lite"/>
    </source>
</evidence>
<dbReference type="GeneID" id="31361012"/>
<dbReference type="RefSeq" id="XP_020433656.1">
    <property type="nucleotide sequence ID" value="XM_020576407.1"/>
</dbReference>
<dbReference type="STRING" id="670386.D3BAF2"/>
<feature type="compositionally biased region" description="Polar residues" evidence="1">
    <location>
        <begin position="926"/>
        <end position="936"/>
    </location>
</feature>
<proteinExistence type="predicted"/>
<evidence type="ECO:0000313" key="3">
    <source>
        <dbReference type="Proteomes" id="UP000001396"/>
    </source>
</evidence>
<dbReference type="EMBL" id="ADBJ01000025">
    <property type="protein sequence ID" value="EFA81539.1"/>
    <property type="molecule type" value="Genomic_DNA"/>
</dbReference>
<feature type="compositionally biased region" description="Low complexity" evidence="1">
    <location>
        <begin position="828"/>
        <end position="838"/>
    </location>
</feature>
<feature type="compositionally biased region" description="Polar residues" evidence="1">
    <location>
        <begin position="126"/>
        <end position="137"/>
    </location>
</feature>
<feature type="region of interest" description="Disordered" evidence="1">
    <location>
        <begin position="890"/>
        <end position="937"/>
    </location>
</feature>
<feature type="compositionally biased region" description="Low complexity" evidence="1">
    <location>
        <begin position="116"/>
        <end position="125"/>
    </location>
</feature>
<feature type="compositionally biased region" description="Low complexity" evidence="1">
    <location>
        <begin position="72"/>
        <end position="98"/>
    </location>
</feature>
<reference evidence="2 3" key="1">
    <citation type="journal article" date="2011" name="Genome Res.">
        <title>Phylogeny-wide analysis of social amoeba genomes highlights ancient origins for complex intercellular communication.</title>
        <authorList>
            <person name="Heidel A.J."/>
            <person name="Lawal H.M."/>
            <person name="Felder M."/>
            <person name="Schilde C."/>
            <person name="Helps N.R."/>
            <person name="Tunggal B."/>
            <person name="Rivero F."/>
            <person name="John U."/>
            <person name="Schleicher M."/>
            <person name="Eichinger L."/>
            <person name="Platzer M."/>
            <person name="Noegel A.A."/>
            <person name="Schaap P."/>
            <person name="Gloeckner G."/>
        </authorList>
    </citation>
    <scope>NUCLEOTIDE SEQUENCE [LARGE SCALE GENOMIC DNA]</scope>
    <source>
        <strain evidence="3">ATCC 26659 / Pp 5 / PN500</strain>
    </source>
</reference>
<feature type="region of interest" description="Disordered" evidence="1">
    <location>
        <begin position="828"/>
        <end position="848"/>
    </location>
</feature>
<feature type="compositionally biased region" description="Basic residues" evidence="1">
    <location>
        <begin position="757"/>
        <end position="767"/>
    </location>
</feature>
<protein>
    <submittedName>
        <fullName evidence="2">Transcription factor</fullName>
    </submittedName>
</protein>
<feature type="region of interest" description="Disordered" evidence="1">
    <location>
        <begin position="307"/>
        <end position="340"/>
    </location>
</feature>
<feature type="compositionally biased region" description="Polar residues" evidence="1">
    <location>
        <begin position="331"/>
        <end position="340"/>
    </location>
</feature>
<dbReference type="Proteomes" id="UP000001396">
    <property type="component" value="Unassembled WGS sequence"/>
</dbReference>
<sequence>MNSTSTLNPVPLFCFDKLNSRMNDSTGTITPFNMVKLEEPSKSSNSLSNGVTQQSDDYFDICLGMIGVPQPQQQQQSNFDSNNNSSNNSNNNSNNTSDSLLFSQQFAQITNAVASQQQQQQQQQQNNFDSNNNTCINFSPPESPIQNGNTPNIYNLQSTATAPVFSNFLEDLGSSPSVTSPAVYSIPSQYIPNYGIVLNANNKSILPPQAWTTPSNFNNNNNNNNIATNNQQGMNLQFQLGKPNSNSPNQKQQQQTIFNGNNSILQFQQLGSIMGLDSKGLLQLQSLPQQSQAIQVKTQQVAVNSTFSPNHYPVHSDDSSPDAYRSPPISPNSSEFSTHWETGLAPDSLQKQHELNPPTVIRSSVVFFEPYMSGEVGRHRACWNLIDPMHRNYYQPIQFKLPNENSSLQMGANINDFNAQQIIDHQFFTNRYEGYRIYIHPSIGYSGNAKRFKQFPEPNEKALILDGNVYDGHLNPIYNCKICTEYYQTKSYFSANPHAKGKVLLIKNNILTRIKDGGFVLHLKPMCCSGHNSHIPLYFHFTLTDPSSNEVVLQSLVNVNVKQWKKSVQNKNKKQKVESIMSIIDKSFDFDAPQFVDFSTPSKSDDLWFESQKDLEWDQLRTIRRKSVPLRPMFSTPQKLIAPQQALTPSAPPALYPSLRTTPDNKPKTPQLYPMLPSSSSKLTPMRSFQFEKRGSTIGNMSLTPFLEKVKSTTLSSDNKENISNISNIIESSMVANQKPKVSEAVDQQSSTAKEATKKRTKAKKTKTVATVIQELPAADNQPAVKNEEKEKKKKKKKRSEKSTIVVSTTDNIFQQQPVQVIRQQQQPPIQVVKQQPKTPLKSMTPLKSITPAKPIESKTLTPVKVDFGTTSQAKFELFSTTPVKQMEQLKSTTPLKVELKPTTPSKSSLRTPTKQQEPKTPKPESTVTFGPTTVQDDIEPIPVLSETIREAEERLEKSPFLQNSLKKRQSTIASKRKSVSINMQPIIHPASPAPDCLPIPVITAPQLNLKTTEQATSSVNLANTINQLYQSVSNIRANSPLKNLPESSQQQQQQQQQSNTTNQSVSLKRKSVGFQNITDTVVHEIMNSPLRKVQQAPSTLEANGGAEKVIKKQRLTKITPFHFDTDKRVATQPPKTSLTLPSHQKPVIAAPLTPIPTQQHSTSTSSANKVPMAKRKSVSGKSHVTVPVGFHFETALRAERSTKTGPTSTPTPAAPTATSATTTIHTTTVPIKRASFKRDTPHKKEIPTKIKEFKLSTMKK</sequence>
<organism evidence="2 3">
    <name type="scientific">Heterostelium pallidum (strain ATCC 26659 / Pp 5 / PN500)</name>
    <name type="common">Cellular slime mold</name>
    <name type="synonym">Polysphondylium pallidum</name>
    <dbReference type="NCBI Taxonomy" id="670386"/>
    <lineage>
        <taxon>Eukaryota</taxon>
        <taxon>Amoebozoa</taxon>
        <taxon>Evosea</taxon>
        <taxon>Eumycetozoa</taxon>
        <taxon>Dictyostelia</taxon>
        <taxon>Acytosteliales</taxon>
        <taxon>Acytosteliaceae</taxon>
        <taxon>Heterostelium</taxon>
    </lineage>
</organism>
<feature type="region of interest" description="Disordered" evidence="1">
    <location>
        <begin position="71"/>
        <end position="98"/>
    </location>
</feature>